<feature type="chain" id="PRO_5032959844" evidence="1">
    <location>
        <begin position="21"/>
        <end position="110"/>
    </location>
</feature>
<reference evidence="2" key="1">
    <citation type="submission" date="2021-02" db="EMBL/GenBank/DDBJ databases">
        <authorList>
            <person name="Nowell W R."/>
        </authorList>
    </citation>
    <scope>NUCLEOTIDE SEQUENCE</scope>
</reference>
<feature type="signal peptide" evidence="1">
    <location>
        <begin position="1"/>
        <end position="20"/>
    </location>
</feature>
<comment type="caution">
    <text evidence="2">The sequence shown here is derived from an EMBL/GenBank/DDBJ whole genome shotgun (WGS) entry which is preliminary data.</text>
</comment>
<gene>
    <name evidence="2" type="ORF">ZHD862_LOCUS32401</name>
</gene>
<sequence>MKNYCIFGVLAFLLFSNVHTSPLQVNDVDIGQDLVPQQRFLSEAVGAVATKIAAILGAPVASFVACMGPSFTLSCSHKMLDCAIRGKAAWQCIGGLMCGGKSAAGCINPF</sequence>
<evidence type="ECO:0000256" key="1">
    <source>
        <dbReference type="SAM" id="SignalP"/>
    </source>
</evidence>
<evidence type="ECO:0000313" key="3">
    <source>
        <dbReference type="Proteomes" id="UP000663864"/>
    </source>
</evidence>
<proteinExistence type="predicted"/>
<dbReference type="EMBL" id="CAJNOT010003487">
    <property type="protein sequence ID" value="CAF1386615.1"/>
    <property type="molecule type" value="Genomic_DNA"/>
</dbReference>
<name>A0A815JTY5_9BILA</name>
<protein>
    <submittedName>
        <fullName evidence="2">Uncharacterized protein</fullName>
    </submittedName>
</protein>
<organism evidence="2 3">
    <name type="scientific">Rotaria sordida</name>
    <dbReference type="NCBI Taxonomy" id="392033"/>
    <lineage>
        <taxon>Eukaryota</taxon>
        <taxon>Metazoa</taxon>
        <taxon>Spiralia</taxon>
        <taxon>Gnathifera</taxon>
        <taxon>Rotifera</taxon>
        <taxon>Eurotatoria</taxon>
        <taxon>Bdelloidea</taxon>
        <taxon>Philodinida</taxon>
        <taxon>Philodinidae</taxon>
        <taxon>Rotaria</taxon>
    </lineage>
</organism>
<dbReference type="AlphaFoldDB" id="A0A815JTY5"/>
<keyword evidence="1" id="KW-0732">Signal</keyword>
<evidence type="ECO:0000313" key="2">
    <source>
        <dbReference type="EMBL" id="CAF1386615.1"/>
    </source>
</evidence>
<accession>A0A815JTY5</accession>
<dbReference type="Proteomes" id="UP000663864">
    <property type="component" value="Unassembled WGS sequence"/>
</dbReference>